<protein>
    <submittedName>
        <fullName evidence="2">Uncharacterized protein</fullName>
    </submittedName>
</protein>
<gene>
    <name evidence="2" type="ORF">CVT25_004143</name>
</gene>
<dbReference type="GO" id="GO:0016020">
    <property type="term" value="C:membrane"/>
    <property type="evidence" value="ECO:0007669"/>
    <property type="project" value="InterPro"/>
</dbReference>
<reference evidence="2 3" key="1">
    <citation type="journal article" date="2018" name="Evol. Lett.">
        <title>Horizontal gene cluster transfer increased hallucinogenic mushroom diversity.</title>
        <authorList>
            <person name="Reynolds H.T."/>
            <person name="Vijayakumar V."/>
            <person name="Gluck-Thaler E."/>
            <person name="Korotkin H.B."/>
            <person name="Matheny P.B."/>
            <person name="Slot J.C."/>
        </authorList>
    </citation>
    <scope>NUCLEOTIDE SEQUENCE [LARGE SCALE GENOMIC DNA]</scope>
    <source>
        <strain evidence="2 3">2631</strain>
    </source>
</reference>
<evidence type="ECO:0000256" key="1">
    <source>
        <dbReference type="SAM" id="Phobius"/>
    </source>
</evidence>
<keyword evidence="3" id="KW-1185">Reference proteome</keyword>
<dbReference type="InterPro" id="IPR001499">
    <property type="entry name" value="GPCR_STE3"/>
</dbReference>
<accession>A0A409XKZ7</accession>
<keyword evidence="1" id="KW-0812">Transmembrane</keyword>
<name>A0A409XKZ7_PSICY</name>
<sequence length="193" mass="20911">MTYPNAVFSAFAFIGFVMCVISFPWKIECKCTIISPFKSPSAGDGSTCVMFGTSYENYKPNLIQTVSSKVTASTSMKTLAVSQAHMRHGPPYSSSSSSTILIGLASTQPCTSSTSARSLKYADFPGHSNLTSSRYLRFLYLSGSDTLCTIPLASYNIFVASSQLSPWISWADTHADFSRVDVVPAVLWRSSGM</sequence>
<proteinExistence type="predicted"/>
<feature type="transmembrane region" description="Helical" evidence="1">
    <location>
        <begin position="6"/>
        <end position="25"/>
    </location>
</feature>
<dbReference type="GO" id="GO:0004932">
    <property type="term" value="F:mating-type factor pheromone receptor activity"/>
    <property type="evidence" value="ECO:0007669"/>
    <property type="project" value="InterPro"/>
</dbReference>
<evidence type="ECO:0000313" key="2">
    <source>
        <dbReference type="EMBL" id="PPQ91376.1"/>
    </source>
</evidence>
<dbReference type="AlphaFoldDB" id="A0A409XKZ7"/>
<comment type="caution">
    <text evidence="2">The sequence shown here is derived from an EMBL/GenBank/DDBJ whole genome shotgun (WGS) entry which is preliminary data.</text>
</comment>
<organism evidence="2 3">
    <name type="scientific">Psilocybe cyanescens</name>
    <dbReference type="NCBI Taxonomy" id="93625"/>
    <lineage>
        <taxon>Eukaryota</taxon>
        <taxon>Fungi</taxon>
        <taxon>Dikarya</taxon>
        <taxon>Basidiomycota</taxon>
        <taxon>Agaricomycotina</taxon>
        <taxon>Agaricomycetes</taxon>
        <taxon>Agaricomycetidae</taxon>
        <taxon>Agaricales</taxon>
        <taxon>Agaricineae</taxon>
        <taxon>Strophariaceae</taxon>
        <taxon>Psilocybe</taxon>
    </lineage>
</organism>
<dbReference type="OrthoDB" id="2874149at2759"/>
<dbReference type="Pfam" id="PF02076">
    <property type="entry name" value="STE3"/>
    <property type="match status" value="1"/>
</dbReference>
<evidence type="ECO:0000313" key="3">
    <source>
        <dbReference type="Proteomes" id="UP000283269"/>
    </source>
</evidence>
<dbReference type="InParanoid" id="A0A409XKZ7"/>
<keyword evidence="1" id="KW-1133">Transmembrane helix</keyword>
<dbReference type="EMBL" id="NHYD01001360">
    <property type="protein sequence ID" value="PPQ91376.1"/>
    <property type="molecule type" value="Genomic_DNA"/>
</dbReference>
<keyword evidence="1" id="KW-0472">Membrane</keyword>
<dbReference type="Proteomes" id="UP000283269">
    <property type="component" value="Unassembled WGS sequence"/>
</dbReference>